<dbReference type="Pfam" id="PF07690">
    <property type="entry name" value="MFS_1"/>
    <property type="match status" value="1"/>
</dbReference>
<dbReference type="InterPro" id="IPR050382">
    <property type="entry name" value="MFS_Na/Anion_cotransporter"/>
</dbReference>
<evidence type="ECO:0000256" key="3">
    <source>
        <dbReference type="ARBA" id="ARBA00022475"/>
    </source>
</evidence>
<comment type="subcellular location">
    <subcellularLocation>
        <location evidence="1">Cell membrane</location>
        <topology evidence="1">Multi-pass membrane protein</topology>
    </subcellularLocation>
</comment>
<feature type="transmembrane region" description="Helical" evidence="7">
    <location>
        <begin position="165"/>
        <end position="188"/>
    </location>
</feature>
<evidence type="ECO:0000256" key="4">
    <source>
        <dbReference type="ARBA" id="ARBA00022692"/>
    </source>
</evidence>
<gene>
    <name evidence="9" type="ORF">J2S17_004262</name>
</gene>
<evidence type="ECO:0000256" key="6">
    <source>
        <dbReference type="ARBA" id="ARBA00023136"/>
    </source>
</evidence>
<keyword evidence="5 7" id="KW-1133">Transmembrane helix</keyword>
<keyword evidence="3" id="KW-1003">Cell membrane</keyword>
<dbReference type="EMBL" id="JAUSUB010000022">
    <property type="protein sequence ID" value="MDQ0272370.1"/>
    <property type="molecule type" value="Genomic_DNA"/>
</dbReference>
<dbReference type="SUPFAM" id="SSF103473">
    <property type="entry name" value="MFS general substrate transporter"/>
    <property type="match status" value="1"/>
</dbReference>
<feature type="domain" description="Major facilitator superfamily (MFS) profile" evidence="8">
    <location>
        <begin position="15"/>
        <end position="427"/>
    </location>
</feature>
<dbReference type="Proteomes" id="UP001238088">
    <property type="component" value="Unassembled WGS sequence"/>
</dbReference>
<dbReference type="PANTHER" id="PTHR11662">
    <property type="entry name" value="SOLUTE CARRIER FAMILY 17"/>
    <property type="match status" value="1"/>
</dbReference>
<reference evidence="9 10" key="1">
    <citation type="submission" date="2023-07" db="EMBL/GenBank/DDBJ databases">
        <title>Genomic Encyclopedia of Type Strains, Phase IV (KMG-IV): sequencing the most valuable type-strain genomes for metagenomic binning, comparative biology and taxonomic classification.</title>
        <authorList>
            <person name="Goeker M."/>
        </authorList>
    </citation>
    <scope>NUCLEOTIDE SEQUENCE [LARGE SCALE GENOMIC DNA]</scope>
    <source>
        <strain evidence="9 10">DSM 23494</strain>
    </source>
</reference>
<feature type="transmembrane region" description="Helical" evidence="7">
    <location>
        <begin position="403"/>
        <end position="423"/>
    </location>
</feature>
<dbReference type="InterPro" id="IPR036259">
    <property type="entry name" value="MFS_trans_sf"/>
</dbReference>
<evidence type="ECO:0000256" key="5">
    <source>
        <dbReference type="ARBA" id="ARBA00022989"/>
    </source>
</evidence>
<protein>
    <submittedName>
        <fullName evidence="9">ACS family hexuronate transporter-like MFS transporter</fullName>
    </submittedName>
</protein>
<dbReference type="PANTHER" id="PTHR11662:SF399">
    <property type="entry name" value="FI19708P1-RELATED"/>
    <property type="match status" value="1"/>
</dbReference>
<keyword evidence="2" id="KW-0813">Transport</keyword>
<dbReference type="CDD" id="cd17319">
    <property type="entry name" value="MFS_ExuT_GudP_like"/>
    <property type="match status" value="1"/>
</dbReference>
<feature type="transmembrane region" description="Helical" evidence="7">
    <location>
        <begin position="237"/>
        <end position="259"/>
    </location>
</feature>
<comment type="caution">
    <text evidence="9">The sequence shown here is derived from an EMBL/GenBank/DDBJ whole genome shotgun (WGS) entry which is preliminary data.</text>
</comment>
<dbReference type="InterPro" id="IPR020846">
    <property type="entry name" value="MFS_dom"/>
</dbReference>
<dbReference type="InterPro" id="IPR011701">
    <property type="entry name" value="MFS"/>
</dbReference>
<keyword evidence="6 7" id="KW-0472">Membrane</keyword>
<dbReference type="PROSITE" id="PS50850">
    <property type="entry name" value="MFS"/>
    <property type="match status" value="1"/>
</dbReference>
<dbReference type="Gene3D" id="1.20.1250.20">
    <property type="entry name" value="MFS general substrate transporter like domains"/>
    <property type="match status" value="2"/>
</dbReference>
<feature type="transmembrane region" description="Helical" evidence="7">
    <location>
        <begin position="368"/>
        <end position="391"/>
    </location>
</feature>
<dbReference type="InterPro" id="IPR000849">
    <property type="entry name" value="Sugar_P_transporter"/>
</dbReference>
<evidence type="ECO:0000256" key="7">
    <source>
        <dbReference type="SAM" id="Phobius"/>
    </source>
</evidence>
<feature type="transmembrane region" description="Helical" evidence="7">
    <location>
        <begin position="52"/>
        <end position="72"/>
    </location>
</feature>
<evidence type="ECO:0000313" key="9">
    <source>
        <dbReference type="EMBL" id="MDQ0272370.1"/>
    </source>
</evidence>
<accession>A0ABU0AMW4</accession>
<evidence type="ECO:0000259" key="8">
    <source>
        <dbReference type="PROSITE" id="PS50850"/>
    </source>
</evidence>
<dbReference type="PIRSF" id="PIRSF002808">
    <property type="entry name" value="Hexose_phosphate_transp"/>
    <property type="match status" value="1"/>
</dbReference>
<proteinExistence type="predicted"/>
<feature type="transmembrane region" description="Helical" evidence="7">
    <location>
        <begin position="312"/>
        <end position="332"/>
    </location>
</feature>
<evidence type="ECO:0000256" key="2">
    <source>
        <dbReference type="ARBA" id="ARBA00022448"/>
    </source>
</evidence>
<keyword evidence="10" id="KW-1185">Reference proteome</keyword>
<name>A0ABU0AMW4_9BACI</name>
<evidence type="ECO:0000256" key="1">
    <source>
        <dbReference type="ARBA" id="ARBA00004651"/>
    </source>
</evidence>
<feature type="transmembrane region" description="Helical" evidence="7">
    <location>
        <begin position="338"/>
        <end position="356"/>
    </location>
</feature>
<evidence type="ECO:0000313" key="10">
    <source>
        <dbReference type="Proteomes" id="UP001238088"/>
    </source>
</evidence>
<sequence>MKKLKTFATKYRYRIIFLSFLAALINYADRAAISIASPAIIEDLQFSAVEWGFILSAFYFTYAPFAFIGGILNDKIGARNTYGLSMIVWSTFVGVTATAWNFGSMMIIRLLFGVGEGPQAPTATKLVSNWFPKSESARALSLSQLGTTIGPIIAAPLVVWLTVNWGWRLSFVILGLLGIIWAIVWFLVAKDKPEQHKKVNQQEVDYIRVSVGDDKTPNRSTVVDTGRGMWSYIKTPYVVSICICYFAYSWVLFLVLSWYPTYLVNSRGVSMQQMGSLATWPWIGASIGLIGGAFLADYFVKRSRTGDLVSGRKWIIVVTMICTGLTFGPSAFVASPNVAVTLVTVSMMLLLASWQYQSLIIAVIPDRLLGSVSGFIQFISTLAGIIAPIATGYLVEYTGSYNYAFYLGSFLAAFGAILVSIFVNKSSISKSTSIETNDVTAN</sequence>
<feature type="transmembrane region" description="Helical" evidence="7">
    <location>
        <begin position="279"/>
        <end position="300"/>
    </location>
</feature>
<feature type="transmembrane region" description="Helical" evidence="7">
    <location>
        <begin position="84"/>
        <end position="112"/>
    </location>
</feature>
<keyword evidence="4 7" id="KW-0812">Transmembrane</keyword>
<dbReference type="RefSeq" id="WP_307477679.1">
    <property type="nucleotide sequence ID" value="NZ_JAUSUB010000022.1"/>
</dbReference>
<organism evidence="9 10">
    <name type="scientific">Cytobacillus purgationiresistens</name>
    <dbReference type="NCBI Taxonomy" id="863449"/>
    <lineage>
        <taxon>Bacteria</taxon>
        <taxon>Bacillati</taxon>
        <taxon>Bacillota</taxon>
        <taxon>Bacilli</taxon>
        <taxon>Bacillales</taxon>
        <taxon>Bacillaceae</taxon>
        <taxon>Cytobacillus</taxon>
    </lineage>
</organism>